<proteinExistence type="predicted"/>
<keyword evidence="4" id="KW-1185">Reference proteome</keyword>
<dbReference type="Proteomes" id="UP001311915">
    <property type="component" value="Unassembled WGS sequence"/>
</dbReference>
<keyword evidence="2" id="KW-0812">Transmembrane</keyword>
<protein>
    <submittedName>
        <fullName evidence="3">Uncharacterized protein</fullName>
    </submittedName>
</protein>
<feature type="compositionally biased region" description="Low complexity" evidence="1">
    <location>
        <begin position="143"/>
        <end position="160"/>
    </location>
</feature>
<evidence type="ECO:0000313" key="3">
    <source>
        <dbReference type="EMBL" id="KAK4714268.1"/>
    </source>
</evidence>
<dbReference type="EMBL" id="JAWPEI010000010">
    <property type="protein sequence ID" value="KAK4714268.1"/>
    <property type="molecule type" value="Genomic_DNA"/>
</dbReference>
<comment type="caution">
    <text evidence="3">The sequence shown here is derived from an EMBL/GenBank/DDBJ whole genome shotgun (WGS) entry which is preliminary data.</text>
</comment>
<feature type="compositionally biased region" description="Basic and acidic residues" evidence="1">
    <location>
        <begin position="116"/>
        <end position="140"/>
    </location>
</feature>
<accession>A0AAV9KMU8</accession>
<keyword evidence="2" id="KW-0472">Membrane</keyword>
<evidence type="ECO:0000256" key="2">
    <source>
        <dbReference type="SAM" id="Phobius"/>
    </source>
</evidence>
<gene>
    <name evidence="3" type="ORF">R3W88_020175</name>
</gene>
<sequence>MKKKFCLCYCPSVVETEDSTDLLLPTNNNSTVSSSMKIFVKDSNEKITNPSFNKSIHKLPTRKIFSYKNFPRLCKAILFQDPLRNIQQLEIELKSKVNWNKDEKCLKKLENHESRKPEMEVDEVNKISQEKDSSVSHESQKLSSSNWTNPKTSSTTSTSSCDKKKKDYCSLLYLIVIALFMTIFLVSKTYIGVPIKFGSHTAGPIRGWRFQHDFLHTQGSKPIPLVKGEALPPVHHNPCRCNTLFSILYELVDQNKK</sequence>
<name>A0AAV9KMU8_9SOLN</name>
<evidence type="ECO:0000313" key="4">
    <source>
        <dbReference type="Proteomes" id="UP001311915"/>
    </source>
</evidence>
<dbReference type="AlphaFoldDB" id="A0AAV9KMU8"/>
<feature type="region of interest" description="Disordered" evidence="1">
    <location>
        <begin position="116"/>
        <end position="162"/>
    </location>
</feature>
<organism evidence="3 4">
    <name type="scientific">Solanum pinnatisectum</name>
    <name type="common">tansyleaf nightshade</name>
    <dbReference type="NCBI Taxonomy" id="50273"/>
    <lineage>
        <taxon>Eukaryota</taxon>
        <taxon>Viridiplantae</taxon>
        <taxon>Streptophyta</taxon>
        <taxon>Embryophyta</taxon>
        <taxon>Tracheophyta</taxon>
        <taxon>Spermatophyta</taxon>
        <taxon>Magnoliopsida</taxon>
        <taxon>eudicotyledons</taxon>
        <taxon>Gunneridae</taxon>
        <taxon>Pentapetalae</taxon>
        <taxon>asterids</taxon>
        <taxon>lamiids</taxon>
        <taxon>Solanales</taxon>
        <taxon>Solanaceae</taxon>
        <taxon>Solanoideae</taxon>
        <taxon>Solaneae</taxon>
        <taxon>Solanum</taxon>
    </lineage>
</organism>
<reference evidence="3 4" key="1">
    <citation type="submission" date="2023-10" db="EMBL/GenBank/DDBJ databases">
        <title>Genome-Wide Identification Analysis in wild type Solanum Pinnatisectum Reveals Some Genes Defensing Phytophthora Infestans.</title>
        <authorList>
            <person name="Sun C."/>
        </authorList>
    </citation>
    <scope>NUCLEOTIDE SEQUENCE [LARGE SCALE GENOMIC DNA]</scope>
    <source>
        <strain evidence="3">LQN</strain>
        <tissue evidence="3">Leaf</tissue>
    </source>
</reference>
<feature type="transmembrane region" description="Helical" evidence="2">
    <location>
        <begin position="171"/>
        <end position="191"/>
    </location>
</feature>
<evidence type="ECO:0000256" key="1">
    <source>
        <dbReference type="SAM" id="MobiDB-lite"/>
    </source>
</evidence>
<keyword evidence="2" id="KW-1133">Transmembrane helix</keyword>